<dbReference type="RefSeq" id="WP_052220949.1">
    <property type="nucleotide sequence ID" value="NZ_LHUR01000018.1"/>
</dbReference>
<dbReference type="AlphaFoldDB" id="A0A0L6ZB41"/>
<dbReference type="PATRIC" id="fig|1121318.3.peg.1390"/>
<dbReference type="Gene3D" id="3.20.110.10">
    <property type="entry name" value="Glycoside hydrolase 38, N terminal domain"/>
    <property type="match status" value="1"/>
</dbReference>
<feature type="binding site" evidence="4">
    <location>
        <position position="258"/>
    </location>
    <ligand>
        <name>substrate</name>
    </ligand>
</feature>
<dbReference type="InterPro" id="IPR027291">
    <property type="entry name" value="Glyco_hydro_38_N_sf"/>
</dbReference>
<feature type="binding site" evidence="4">
    <location>
        <position position="404"/>
    </location>
    <ligand>
        <name>substrate</name>
    </ligand>
</feature>
<keyword evidence="8" id="KW-0808">Transferase</keyword>
<keyword evidence="8" id="KW-0328">Glycosyltransferase</keyword>
<dbReference type="InterPro" id="IPR037090">
    <property type="entry name" value="57_glycoside_trans_central"/>
</dbReference>
<reference evidence="9" key="1">
    <citation type="submission" date="2015-08" db="EMBL/GenBank/DDBJ databases">
        <title>Genome sequence of the strict anaerobe Clostridium homopropionicum LuHBu1 (DSM 5847T).</title>
        <authorList>
            <person name="Poehlein A."/>
            <person name="Beck M."/>
            <person name="Schiel-Bengelsdorf B."/>
            <person name="Bengelsdorf F.R."/>
            <person name="Daniel R."/>
            <person name="Duerre P."/>
        </authorList>
    </citation>
    <scope>NUCLEOTIDE SEQUENCE [LARGE SCALE GENOMIC DNA]</scope>
    <source>
        <strain evidence="9">DSM 5847</strain>
    </source>
</reference>
<evidence type="ECO:0000259" key="7">
    <source>
        <dbReference type="Pfam" id="PF09210"/>
    </source>
</evidence>
<feature type="domain" description="1,4-alpha-glucan branching enzyme C-terminal" evidence="7">
    <location>
        <begin position="425"/>
        <end position="524"/>
    </location>
</feature>
<evidence type="ECO:0000256" key="3">
    <source>
        <dbReference type="PIRSR" id="PIRSR640042-1"/>
    </source>
</evidence>
<keyword evidence="2 5" id="KW-0119">Carbohydrate metabolism</keyword>
<feature type="binding site" evidence="4">
    <location>
        <position position="241"/>
    </location>
    <ligand>
        <name>substrate</name>
    </ligand>
</feature>
<feature type="active site" description="Nucleophile" evidence="3">
    <location>
        <position position="189"/>
    </location>
</feature>
<evidence type="ECO:0000313" key="9">
    <source>
        <dbReference type="Proteomes" id="UP000037043"/>
    </source>
</evidence>
<dbReference type="SUPFAM" id="SSF88688">
    <property type="entry name" value="Families 57/38 glycoside transferase middle domain"/>
    <property type="match status" value="1"/>
</dbReference>
<dbReference type="GO" id="GO:0030979">
    <property type="term" value="P:alpha-glucan biosynthetic process"/>
    <property type="evidence" value="ECO:0007669"/>
    <property type="project" value="InterPro"/>
</dbReference>
<dbReference type="InterPro" id="IPR004300">
    <property type="entry name" value="Glyco_hydro_57_N"/>
</dbReference>
<dbReference type="PANTHER" id="PTHR41695:SF1">
    <property type="entry name" value="1,4-ALPHA-GLUCAN BRANCHING ENZYME TK1436"/>
    <property type="match status" value="1"/>
</dbReference>
<dbReference type="InterPro" id="IPR028995">
    <property type="entry name" value="Glyco_hydro_57/38_cen_sf"/>
</dbReference>
<gene>
    <name evidence="8" type="ORF">CLHOM_13800</name>
</gene>
<dbReference type="STRING" id="36844.SAMN04488501_11195"/>
<feature type="binding site" evidence="4">
    <location>
        <position position="464"/>
    </location>
    <ligand>
        <name>substrate</name>
    </ligand>
</feature>
<feature type="active site" description="Proton donor" evidence="3">
    <location>
        <position position="350"/>
    </location>
</feature>
<dbReference type="InterPro" id="IPR015293">
    <property type="entry name" value="BE_C"/>
</dbReference>
<dbReference type="Proteomes" id="UP000037043">
    <property type="component" value="Unassembled WGS sequence"/>
</dbReference>
<comment type="caution">
    <text evidence="8">The sequence shown here is derived from an EMBL/GenBank/DDBJ whole genome shotgun (WGS) entry which is preliminary data.</text>
</comment>
<name>A0A0L6ZB41_9CLOT</name>
<dbReference type="EC" id="2.4.1.18" evidence="8"/>
<sequence>MKKGDVSIVLHSHMPFIRHPEVIDSIEERWLFEAMTECYLPLIQVYDSLIKDKINFKITMSITPTLMSMLQDNYLNKRFSEYIHNALELSEKEIKKNKENKDLYNLSCFYNERFKELINIYNNYDKNIINAFKKFVKIGVLEVITSSATHAFLPLLDLNREAIKAQISIGVKSYIKTMGQSPKGIWLPECAYSKNIDEILKEFGIKFFISEDKAIINANPRPLYGTYKPIATTNGICAFGRDMDSSKQVWSSVIGYPGDYSYREFYRDLGYDAPIEYIKPYINKGGIRIDTGIKYYKITGKTERKEYYNREEAMSKVKLHARHFAEERCKQIEKVNIDIKDKPIIVAPYDTELYGHWWFEGPDFIDEFIRVSSENWINYELTTPWKYLLQSKYVQNCEPAASSWGENSDYSVWLNKSNHWIYRDLHKAERNMIKLANTYQNPTEIERRILNQIARELLLAEASDWPFIIKNGTSVEYAVNRVNLHLERFNRLYDMITKDSIDESYLEKIEQIDNIFSDLDYRVYLSYNKTH</sequence>
<dbReference type="Gene3D" id="1.20.1430.10">
    <property type="entry name" value="Families 57/38 glycoside transferase, middle domain"/>
    <property type="match status" value="1"/>
</dbReference>
<organism evidence="8 9">
    <name type="scientific">Clostridium homopropionicum DSM 5847</name>
    <dbReference type="NCBI Taxonomy" id="1121318"/>
    <lineage>
        <taxon>Bacteria</taxon>
        <taxon>Bacillati</taxon>
        <taxon>Bacillota</taxon>
        <taxon>Clostridia</taxon>
        <taxon>Eubacteriales</taxon>
        <taxon>Clostridiaceae</taxon>
        <taxon>Clostridium</taxon>
    </lineage>
</organism>
<dbReference type="Pfam" id="PF03065">
    <property type="entry name" value="Glyco_hydro_57"/>
    <property type="match status" value="1"/>
</dbReference>
<dbReference type="GO" id="GO:0005576">
    <property type="term" value="C:extracellular region"/>
    <property type="evidence" value="ECO:0007669"/>
    <property type="project" value="TreeGrafter"/>
</dbReference>
<dbReference type="Pfam" id="PF09210">
    <property type="entry name" value="BE_C"/>
    <property type="match status" value="1"/>
</dbReference>
<accession>A0A0L6ZB41</accession>
<dbReference type="InterPro" id="IPR011330">
    <property type="entry name" value="Glyco_hydro/deAcase_b/a-brl"/>
</dbReference>
<protein>
    <submittedName>
        <fullName evidence="8">1,4-alpha-glucan branching enzyme</fullName>
        <ecNumber evidence="8">2.4.1.18</ecNumber>
    </submittedName>
</protein>
<keyword evidence="9" id="KW-1185">Reference proteome</keyword>
<dbReference type="InterPro" id="IPR040042">
    <property type="entry name" value="Branching_enz_MT3115-like"/>
</dbReference>
<dbReference type="PANTHER" id="PTHR41695">
    <property type="entry name" value="1,4-ALPHA-GLUCAN BRANCHING ENZYME RV3031-RELATED"/>
    <property type="match status" value="1"/>
</dbReference>
<dbReference type="CDD" id="cd10792">
    <property type="entry name" value="GH57N_AmyC_like"/>
    <property type="match status" value="1"/>
</dbReference>
<dbReference type="SUPFAM" id="SSF88713">
    <property type="entry name" value="Glycoside hydrolase/deacetylase"/>
    <property type="match status" value="1"/>
</dbReference>
<evidence type="ECO:0000256" key="2">
    <source>
        <dbReference type="ARBA" id="ARBA00023277"/>
    </source>
</evidence>
<dbReference type="EMBL" id="LHUR01000018">
    <property type="protein sequence ID" value="KOA20181.1"/>
    <property type="molecule type" value="Genomic_DNA"/>
</dbReference>
<comment type="similarity">
    <text evidence="1 5">Belongs to the glycosyl hydrolase 57 family.</text>
</comment>
<evidence type="ECO:0000259" key="6">
    <source>
        <dbReference type="Pfam" id="PF03065"/>
    </source>
</evidence>
<proteinExistence type="inferred from homology"/>
<evidence type="ECO:0000256" key="4">
    <source>
        <dbReference type="PIRSR" id="PIRSR640042-2"/>
    </source>
</evidence>
<dbReference type="GO" id="GO:0003844">
    <property type="term" value="F:1,4-alpha-glucan branching enzyme activity"/>
    <property type="evidence" value="ECO:0007669"/>
    <property type="project" value="UniProtKB-EC"/>
</dbReference>
<feature type="domain" description="Glycoside hydrolase family 57 N-terminal" evidence="6">
    <location>
        <begin position="8"/>
        <end position="321"/>
    </location>
</feature>
<evidence type="ECO:0000256" key="1">
    <source>
        <dbReference type="ARBA" id="ARBA00006821"/>
    </source>
</evidence>
<evidence type="ECO:0000313" key="8">
    <source>
        <dbReference type="EMBL" id="KOA20181.1"/>
    </source>
</evidence>
<evidence type="ECO:0000256" key="5">
    <source>
        <dbReference type="RuleBase" id="RU361196"/>
    </source>
</evidence>